<comment type="subunit">
    <text evidence="4">Binds to mitochondrial small subunit 15S rRNA.</text>
</comment>
<comment type="caution">
    <text evidence="6">The sequence shown here is derived from an EMBL/GenBank/DDBJ whole genome shotgun (WGS) entry which is preliminary data.</text>
</comment>
<keyword evidence="7" id="KW-1185">Reference proteome</keyword>
<sequence length="582" mass="67046">MLPTQVRLGGILRTIPFNKGFFVNNIFCSQKSLWSGSFFNAYKVKPKISSVHTDRLTHDANNQLAYLKFNTVVRSIHSKAELSFDQCIKSALEKDNVNAAIQIFWKIRKVPGFIPTSSLQADLLELLNKCSLKLYRDVTLDIYRFLRSTGHIFPVSTYGTVLSVLKSKDDGALVLQIYREMLQCSVLPDVNVLNMLLLKLDLNSDITYTLNEFERVGIEYDNTTYDIMISKFIGKDYDQAMYWYRKMESSGCSAKEYLYYSIIKLNFQHGHPDAAHSTFETLMKYQRPALTTLSLMILEHCRLNMMTEASHYFHVMRKYRGESTIQIYQALIDGFLRQADLESAIGVYSHMNTYYPSYKISPDTYTRMISASTKSHDMPTAKWLFDEMTRCGINANEYTYSVMIAGYGRVRNGPGIDQMYEAIRLNPNIEPDIALYNSLLNAYNWVGNIRMVLQLYDSIQAGRLTPNNVTVSIVLDSCGRHNALYRAQVMWNRLKHQNFPMNCNNYTSYIEALGRNGESLKAMELAYSIEDAGLRPDLKFFTTLLSFLRRDGHQREIRKLGDLLSTKYPELFKILERKIANS</sequence>
<dbReference type="Proteomes" id="UP001479436">
    <property type="component" value="Unassembled WGS sequence"/>
</dbReference>
<reference evidence="6 7" key="1">
    <citation type="submission" date="2023-04" db="EMBL/GenBank/DDBJ databases">
        <title>Genome of Basidiobolus ranarum AG-B5.</title>
        <authorList>
            <person name="Stajich J.E."/>
            <person name="Carter-House D."/>
            <person name="Gryganskyi A."/>
        </authorList>
    </citation>
    <scope>NUCLEOTIDE SEQUENCE [LARGE SCALE GENOMIC DNA]</scope>
    <source>
        <strain evidence="6 7">AG-B5</strain>
    </source>
</reference>
<dbReference type="InterPro" id="IPR011990">
    <property type="entry name" value="TPR-like_helical_dom_sf"/>
</dbReference>
<dbReference type="PROSITE" id="PS51375">
    <property type="entry name" value="PPR"/>
    <property type="match status" value="2"/>
</dbReference>
<evidence type="ECO:0000256" key="2">
    <source>
        <dbReference type="ARBA" id="ARBA00022737"/>
    </source>
</evidence>
<evidence type="ECO:0000256" key="1">
    <source>
        <dbReference type="ARBA" id="ARBA00006192"/>
    </source>
</evidence>
<evidence type="ECO:0000256" key="5">
    <source>
        <dbReference type="PROSITE-ProRule" id="PRU00708"/>
    </source>
</evidence>
<name>A0ABR2WWV3_9FUNG</name>
<evidence type="ECO:0000256" key="4">
    <source>
        <dbReference type="ARBA" id="ARBA00044511"/>
    </source>
</evidence>
<gene>
    <name evidence="6" type="ORF">K7432_005296</name>
</gene>
<comment type="function">
    <text evidence="3">Regulates mitochondrial small subunit maturation by controlling 15S rRNA 5'-end processing. Localizes to the 5' precursor of the 15S rRNA in a position that is subsequently occupied by mS47 in the mature yeast mtSSU. Uses structure and sequence-specific RNA recognition, binding to a single-stranded region of the precursor and specifically recognizing bases -6 to -1. The exchange of Ccm1 for mS47 is coupled to the irreversible removal of precursor rRNA that is accompanied by conformational changes of the mitoribosomal proteins uS5m and mS26. These conformational changes signal completion of 5'-end rRNA processing through protection of the mature 5'-end of the 15S rRNA and stabilization of mS47. The removal of the 5' precursor together with the dissociation of Ccm1 may be catalyzed by the 5'-3' exoribonuclease Pet127. Involved in the specific removal of group I introns in mitochondrial encoded transcripts.</text>
</comment>
<protein>
    <recommendedName>
        <fullName evidence="8">Pentatricopeptide repeat-containing protein</fullName>
    </recommendedName>
</protein>
<evidence type="ECO:0000313" key="7">
    <source>
        <dbReference type="Proteomes" id="UP001479436"/>
    </source>
</evidence>
<dbReference type="Gene3D" id="1.25.40.10">
    <property type="entry name" value="Tetratricopeptide repeat domain"/>
    <property type="match status" value="4"/>
</dbReference>
<comment type="similarity">
    <text evidence="1">Belongs to the CCM1 family.</text>
</comment>
<feature type="repeat" description="PPR" evidence="5">
    <location>
        <begin position="432"/>
        <end position="466"/>
    </location>
</feature>
<feature type="repeat" description="PPR" evidence="5">
    <location>
        <begin position="361"/>
        <end position="395"/>
    </location>
</feature>
<dbReference type="PANTHER" id="PTHR47447">
    <property type="entry name" value="OS03G0856100 PROTEIN"/>
    <property type="match status" value="1"/>
</dbReference>
<dbReference type="Pfam" id="PF13041">
    <property type="entry name" value="PPR_2"/>
    <property type="match status" value="2"/>
</dbReference>
<proteinExistence type="inferred from homology"/>
<evidence type="ECO:0000313" key="6">
    <source>
        <dbReference type="EMBL" id="KAK9765976.1"/>
    </source>
</evidence>
<dbReference type="InterPro" id="IPR002885">
    <property type="entry name" value="PPR_rpt"/>
</dbReference>
<keyword evidence="2" id="KW-0677">Repeat</keyword>
<dbReference type="PANTHER" id="PTHR47447:SF28">
    <property type="entry name" value="PENTACOTRIPEPTIDE-REPEAT REGION OF PRORP DOMAIN-CONTAINING PROTEIN"/>
    <property type="match status" value="1"/>
</dbReference>
<dbReference type="EMBL" id="JASJQH010000204">
    <property type="protein sequence ID" value="KAK9765976.1"/>
    <property type="molecule type" value="Genomic_DNA"/>
</dbReference>
<evidence type="ECO:0000256" key="3">
    <source>
        <dbReference type="ARBA" id="ARBA00044493"/>
    </source>
</evidence>
<accession>A0ABR2WWV3</accession>
<evidence type="ECO:0008006" key="8">
    <source>
        <dbReference type="Google" id="ProtNLM"/>
    </source>
</evidence>
<organism evidence="6 7">
    <name type="scientific">Basidiobolus ranarum</name>
    <dbReference type="NCBI Taxonomy" id="34480"/>
    <lineage>
        <taxon>Eukaryota</taxon>
        <taxon>Fungi</taxon>
        <taxon>Fungi incertae sedis</taxon>
        <taxon>Zoopagomycota</taxon>
        <taxon>Entomophthoromycotina</taxon>
        <taxon>Basidiobolomycetes</taxon>
        <taxon>Basidiobolales</taxon>
        <taxon>Basidiobolaceae</taxon>
        <taxon>Basidiobolus</taxon>
    </lineage>
</organism>